<proteinExistence type="predicted"/>
<keyword evidence="3" id="KW-1185">Reference proteome</keyword>
<gene>
    <name evidence="2" type="ORF">Pfra01_002358500</name>
</gene>
<accession>A0A9W7D5B6</accession>
<dbReference type="AlphaFoldDB" id="A0A9W7D5B6"/>
<evidence type="ECO:0000313" key="2">
    <source>
        <dbReference type="EMBL" id="GMF55855.1"/>
    </source>
</evidence>
<comment type="caution">
    <text evidence="2">The sequence shown here is derived from an EMBL/GenBank/DDBJ whole genome shotgun (WGS) entry which is preliminary data.</text>
</comment>
<evidence type="ECO:0000256" key="1">
    <source>
        <dbReference type="SAM" id="MobiDB-lite"/>
    </source>
</evidence>
<name>A0A9W7D5B6_9STRA</name>
<dbReference type="OrthoDB" id="167254at2759"/>
<organism evidence="2 3">
    <name type="scientific">Phytophthora fragariaefolia</name>
    <dbReference type="NCBI Taxonomy" id="1490495"/>
    <lineage>
        <taxon>Eukaryota</taxon>
        <taxon>Sar</taxon>
        <taxon>Stramenopiles</taxon>
        <taxon>Oomycota</taxon>
        <taxon>Peronosporomycetes</taxon>
        <taxon>Peronosporales</taxon>
        <taxon>Peronosporaceae</taxon>
        <taxon>Phytophthora</taxon>
    </lineage>
</organism>
<protein>
    <submittedName>
        <fullName evidence="2">Unnamed protein product</fullName>
    </submittedName>
</protein>
<evidence type="ECO:0000313" key="3">
    <source>
        <dbReference type="Proteomes" id="UP001165121"/>
    </source>
</evidence>
<sequence length="156" mass="16691">MDKFDPLAALEAEYTAVLAQSQPRAAPAEDPASPARGEERDAESAGSDSEDEQSAAVGGFESYALLPSSPCHSDSDAEGHERTPSFEEDIRECPQVEESSRTQQDAALGGDKRAAIMQNMQQLKLRPPPWAQAVNLTDAELVSLVQKQLGLANKPA</sequence>
<reference evidence="2" key="1">
    <citation type="submission" date="2023-04" db="EMBL/GenBank/DDBJ databases">
        <title>Phytophthora fragariaefolia NBRC 109709.</title>
        <authorList>
            <person name="Ichikawa N."/>
            <person name="Sato H."/>
            <person name="Tonouchi N."/>
        </authorList>
    </citation>
    <scope>NUCLEOTIDE SEQUENCE</scope>
    <source>
        <strain evidence="2">NBRC 109709</strain>
    </source>
</reference>
<feature type="compositionally biased region" description="Basic and acidic residues" evidence="1">
    <location>
        <begin position="73"/>
        <end position="85"/>
    </location>
</feature>
<feature type="compositionally biased region" description="Basic and acidic residues" evidence="1">
    <location>
        <begin position="91"/>
        <end position="100"/>
    </location>
</feature>
<feature type="region of interest" description="Disordered" evidence="1">
    <location>
        <begin position="18"/>
        <end position="109"/>
    </location>
</feature>
<dbReference type="Proteomes" id="UP001165121">
    <property type="component" value="Unassembled WGS sequence"/>
</dbReference>
<dbReference type="EMBL" id="BSXT01003865">
    <property type="protein sequence ID" value="GMF55855.1"/>
    <property type="molecule type" value="Genomic_DNA"/>
</dbReference>